<accession>A0AAX3PD97</accession>
<evidence type="ECO:0000313" key="1">
    <source>
        <dbReference type="EMBL" id="WEE28300.1"/>
    </source>
</evidence>
<gene>
    <name evidence="1" type="ORF">PY771_08280</name>
</gene>
<sequence>MGIFSKKKKPKDSNYINFNSALNAPYAVSHIENAMMKDLGEKRAITQTDLYRYCGVPRHLVEIEFQEGTLRLCNDPFGDITAGGKRFISDGTLTSFDDVEETAEINQRGITIKLNSMSETLISMLNAAQYIRVPVTGYHAYMDPTGTKENPSEPFFVVEFFKGYVDQPEFTYNAIKDKAEFKITTTAILERLSNSNGQRTAHSLHILRKPGDNFFKYSSVTQTSKEKNWKML</sequence>
<evidence type="ECO:0000313" key="2">
    <source>
        <dbReference type="Proteomes" id="UP001214666"/>
    </source>
</evidence>
<dbReference type="AlphaFoldDB" id="A0AAX3PD97"/>
<dbReference type="RefSeq" id="WP_275115863.1">
    <property type="nucleotide sequence ID" value="NZ_CP118942.1"/>
</dbReference>
<name>A0AAX3PD97_AERHY</name>
<dbReference type="EMBL" id="CP118942">
    <property type="protein sequence ID" value="WEE28300.1"/>
    <property type="molecule type" value="Genomic_DNA"/>
</dbReference>
<protein>
    <submittedName>
        <fullName evidence="1">Uncharacterized protein</fullName>
    </submittedName>
</protein>
<dbReference type="Proteomes" id="UP001214666">
    <property type="component" value="Chromosome"/>
</dbReference>
<proteinExistence type="predicted"/>
<organism evidence="1 2">
    <name type="scientific">Aeromonas hydrophila</name>
    <dbReference type="NCBI Taxonomy" id="644"/>
    <lineage>
        <taxon>Bacteria</taxon>
        <taxon>Pseudomonadati</taxon>
        <taxon>Pseudomonadota</taxon>
        <taxon>Gammaproteobacteria</taxon>
        <taxon>Aeromonadales</taxon>
        <taxon>Aeromonadaceae</taxon>
        <taxon>Aeromonas</taxon>
    </lineage>
</organism>
<reference evidence="1" key="1">
    <citation type="submission" date="2023-02" db="EMBL/GenBank/DDBJ databases">
        <title>The sequence of Aeromonas hydrophila K533.</title>
        <authorList>
            <person name="Luo X."/>
        </authorList>
    </citation>
    <scope>NUCLEOTIDE SEQUENCE</scope>
    <source>
        <strain evidence="1">K533</strain>
    </source>
</reference>